<accession>A0AAV6UQM6</accession>
<dbReference type="Proteomes" id="UP000827092">
    <property type="component" value="Unassembled WGS sequence"/>
</dbReference>
<comment type="caution">
    <text evidence="1">The sequence shown here is derived from an EMBL/GenBank/DDBJ whole genome shotgun (WGS) entry which is preliminary data.</text>
</comment>
<evidence type="ECO:0000313" key="1">
    <source>
        <dbReference type="EMBL" id="KAG8186606.1"/>
    </source>
</evidence>
<dbReference type="Pfam" id="PF14968">
    <property type="entry name" value="CCDC84"/>
    <property type="match status" value="1"/>
</dbReference>
<name>A0AAV6UQM6_9ARAC</name>
<keyword evidence="2" id="KW-1185">Reference proteome</keyword>
<gene>
    <name evidence="1" type="ORF">JTE90_019928</name>
</gene>
<reference evidence="1 2" key="1">
    <citation type="journal article" date="2022" name="Nat. Ecol. Evol.">
        <title>A masculinizing supergene underlies an exaggerated male reproductive morph in a spider.</title>
        <authorList>
            <person name="Hendrickx F."/>
            <person name="De Corte Z."/>
            <person name="Sonet G."/>
            <person name="Van Belleghem S.M."/>
            <person name="Kostlbacher S."/>
            <person name="Vangestel C."/>
        </authorList>
    </citation>
    <scope>NUCLEOTIDE SEQUENCE [LARGE SCALE GENOMIC DNA]</scope>
    <source>
        <strain evidence="1">W744_W776</strain>
    </source>
</reference>
<dbReference type="AlphaFoldDB" id="A0AAV6UQM6"/>
<sequence length="146" mass="16525">MLDVKQIKETEVERQKVVQDALQAAGSAEFSKTNYDGNDPKILQSRQMTPRFKTQSSSNAKIPPWLVEKAGNKSDLNEYTPTPSIGPTIETLIKHVAAQEKKALPSKRIIGNVKHKSIRSEKWLPSFSGVWNKKRRRPSELNSKKK</sequence>
<proteinExistence type="predicted"/>
<dbReference type="EMBL" id="JAFNEN010000296">
    <property type="protein sequence ID" value="KAG8186606.1"/>
    <property type="molecule type" value="Genomic_DNA"/>
</dbReference>
<dbReference type="InterPro" id="IPR028015">
    <property type="entry name" value="CCDC84-like"/>
</dbReference>
<organism evidence="1 2">
    <name type="scientific">Oedothorax gibbosus</name>
    <dbReference type="NCBI Taxonomy" id="931172"/>
    <lineage>
        <taxon>Eukaryota</taxon>
        <taxon>Metazoa</taxon>
        <taxon>Ecdysozoa</taxon>
        <taxon>Arthropoda</taxon>
        <taxon>Chelicerata</taxon>
        <taxon>Arachnida</taxon>
        <taxon>Araneae</taxon>
        <taxon>Araneomorphae</taxon>
        <taxon>Entelegynae</taxon>
        <taxon>Araneoidea</taxon>
        <taxon>Linyphiidae</taxon>
        <taxon>Erigoninae</taxon>
        <taxon>Oedothorax</taxon>
    </lineage>
</organism>
<protein>
    <submittedName>
        <fullName evidence="1">Uncharacterized protein</fullName>
    </submittedName>
</protein>
<evidence type="ECO:0000313" key="2">
    <source>
        <dbReference type="Proteomes" id="UP000827092"/>
    </source>
</evidence>